<dbReference type="PROSITE" id="PS01344">
    <property type="entry name" value="FRATAXIN_1"/>
    <property type="match status" value="1"/>
</dbReference>
<evidence type="ECO:0000256" key="6">
    <source>
        <dbReference type="ARBA" id="ARBA00022496"/>
    </source>
</evidence>
<dbReference type="GO" id="GO:0005739">
    <property type="term" value="C:mitochondrion"/>
    <property type="evidence" value="ECO:0007669"/>
    <property type="project" value="UniProtKB-SubCell"/>
</dbReference>
<evidence type="ECO:0000256" key="5">
    <source>
        <dbReference type="ARBA" id="ARBA00022448"/>
    </source>
</evidence>
<evidence type="ECO:0000256" key="4">
    <source>
        <dbReference type="ARBA" id="ARBA00022434"/>
    </source>
</evidence>
<keyword evidence="15" id="KW-1185">Reference proteome</keyword>
<comment type="caution">
    <text evidence="14">The sequence shown here is derived from an EMBL/GenBank/DDBJ whole genome shotgun (WGS) entry which is preliminary data.</text>
</comment>
<evidence type="ECO:0000256" key="2">
    <source>
        <dbReference type="ARBA" id="ARBA00008183"/>
    </source>
</evidence>
<dbReference type="GO" id="GO:0008198">
    <property type="term" value="F:ferrous iron binding"/>
    <property type="evidence" value="ECO:0007669"/>
    <property type="project" value="TreeGrafter"/>
</dbReference>
<evidence type="ECO:0000256" key="3">
    <source>
        <dbReference type="ARBA" id="ARBA00013107"/>
    </source>
</evidence>
<dbReference type="HOGENOM" id="CLU_080880_0_0_1"/>
<dbReference type="NCBIfam" id="TIGR03422">
    <property type="entry name" value="mito_frataxin"/>
    <property type="match status" value="1"/>
</dbReference>
<dbReference type="GO" id="GO:0004322">
    <property type="term" value="F:ferroxidase activity"/>
    <property type="evidence" value="ECO:0007669"/>
    <property type="project" value="UniProtKB-EC"/>
</dbReference>
<dbReference type="RefSeq" id="XP_007721071.1">
    <property type="nucleotide sequence ID" value="XM_007722881.1"/>
</dbReference>
<keyword evidence="11" id="KW-0496">Mitochondrion</keyword>
<dbReference type="PANTHER" id="PTHR16821:SF2">
    <property type="entry name" value="FRATAXIN, MITOCHONDRIAL"/>
    <property type="match status" value="1"/>
</dbReference>
<dbReference type="OrthoDB" id="509901at2759"/>
<keyword evidence="8" id="KW-0560">Oxidoreductase</keyword>
<accession>W9YKY5</accession>
<gene>
    <name evidence="14" type="ORF">A1O1_01969</name>
</gene>
<feature type="region of interest" description="Disordered" evidence="13">
    <location>
        <begin position="220"/>
        <end position="243"/>
    </location>
</feature>
<dbReference type="STRING" id="1182541.W9YKY5"/>
<dbReference type="InterPro" id="IPR017789">
    <property type="entry name" value="Frataxin"/>
</dbReference>
<keyword evidence="5" id="KW-0813">Transport</keyword>
<dbReference type="GO" id="GO:0006879">
    <property type="term" value="P:intracellular iron ion homeostasis"/>
    <property type="evidence" value="ECO:0007669"/>
    <property type="project" value="UniProtKB-KW"/>
</dbReference>
<dbReference type="GO" id="GO:0051537">
    <property type="term" value="F:2 iron, 2 sulfur cluster binding"/>
    <property type="evidence" value="ECO:0007669"/>
    <property type="project" value="TreeGrafter"/>
</dbReference>
<dbReference type="SUPFAM" id="SSF55387">
    <property type="entry name" value="Frataxin/Nqo15-like"/>
    <property type="match status" value="1"/>
</dbReference>
<organism evidence="14 15">
    <name type="scientific">Capronia coronata CBS 617.96</name>
    <dbReference type="NCBI Taxonomy" id="1182541"/>
    <lineage>
        <taxon>Eukaryota</taxon>
        <taxon>Fungi</taxon>
        <taxon>Dikarya</taxon>
        <taxon>Ascomycota</taxon>
        <taxon>Pezizomycotina</taxon>
        <taxon>Eurotiomycetes</taxon>
        <taxon>Chaetothyriomycetidae</taxon>
        <taxon>Chaetothyriales</taxon>
        <taxon>Herpotrichiellaceae</taxon>
        <taxon>Capronia</taxon>
    </lineage>
</organism>
<dbReference type="NCBIfam" id="TIGR03421">
    <property type="entry name" value="FeS_CyaY"/>
    <property type="match status" value="1"/>
</dbReference>
<comment type="subcellular location">
    <subcellularLocation>
        <location evidence="1">Mitochondrion</location>
    </subcellularLocation>
</comment>
<evidence type="ECO:0000256" key="13">
    <source>
        <dbReference type="SAM" id="MobiDB-lite"/>
    </source>
</evidence>
<dbReference type="FunFam" id="3.30.920.10:FF:000004">
    <property type="entry name" value="Mitochondrial chaperone Frataxin"/>
    <property type="match status" value="1"/>
</dbReference>
<dbReference type="GeneID" id="19156870"/>
<dbReference type="InterPro" id="IPR002908">
    <property type="entry name" value="Frataxin/CyaY"/>
</dbReference>
<dbReference type="SMART" id="SM01219">
    <property type="entry name" value="Frataxin_Cyay"/>
    <property type="match status" value="1"/>
</dbReference>
<dbReference type="Pfam" id="PF01491">
    <property type="entry name" value="Frataxin_Cyay"/>
    <property type="match status" value="1"/>
</dbReference>
<evidence type="ECO:0000313" key="15">
    <source>
        <dbReference type="Proteomes" id="UP000019484"/>
    </source>
</evidence>
<dbReference type="GO" id="GO:0016226">
    <property type="term" value="P:iron-sulfur cluster assembly"/>
    <property type="evidence" value="ECO:0007669"/>
    <property type="project" value="InterPro"/>
</dbReference>
<keyword evidence="9" id="KW-0408">Iron</keyword>
<dbReference type="GO" id="GO:0034986">
    <property type="term" value="F:iron chaperone activity"/>
    <property type="evidence" value="ECO:0007669"/>
    <property type="project" value="TreeGrafter"/>
</dbReference>
<evidence type="ECO:0000256" key="11">
    <source>
        <dbReference type="ARBA" id="ARBA00023128"/>
    </source>
</evidence>
<sequence>MKASILLRSSRAHALRLPRSTAPAQSSTGRIVLPLSTFEPHSHLTPSRSPLAGRGVQATGAAPFSTSRAVSKGLQPASAEPEPPKTESSNDNLAPADLTDAEYHELADQYLDTLVLAVEELSESTSDGVEAEFSAGVLTITHPANGTYVINKQPPNKQIWLSSPISGPKRFDWVVSGEGQHQKQDTAVDAGDNAAGGRWVYLRDGSILSDLLKKELGVEVTKKDESDVVDGREGPAGGGSKLE</sequence>
<keyword evidence="6" id="KW-0410">Iron transport</keyword>
<name>W9YKY5_9EURO</name>
<keyword evidence="7" id="KW-0809">Transit peptide</keyword>
<proteinExistence type="inferred from homology"/>
<dbReference type="PRINTS" id="PR00904">
    <property type="entry name" value="FRATAXIN"/>
</dbReference>
<reference evidence="14 15" key="1">
    <citation type="submission" date="2013-03" db="EMBL/GenBank/DDBJ databases">
        <title>The Genome Sequence of Capronia coronata CBS 617.96.</title>
        <authorList>
            <consortium name="The Broad Institute Genomics Platform"/>
            <person name="Cuomo C."/>
            <person name="de Hoog S."/>
            <person name="Gorbushina A."/>
            <person name="Walker B."/>
            <person name="Young S.K."/>
            <person name="Zeng Q."/>
            <person name="Gargeya S."/>
            <person name="Fitzgerald M."/>
            <person name="Haas B."/>
            <person name="Abouelleil A."/>
            <person name="Allen A.W."/>
            <person name="Alvarado L."/>
            <person name="Arachchi H.M."/>
            <person name="Berlin A.M."/>
            <person name="Chapman S.B."/>
            <person name="Gainer-Dewar J."/>
            <person name="Goldberg J."/>
            <person name="Griggs A."/>
            <person name="Gujja S."/>
            <person name="Hansen M."/>
            <person name="Howarth C."/>
            <person name="Imamovic A."/>
            <person name="Ireland A."/>
            <person name="Larimer J."/>
            <person name="McCowan C."/>
            <person name="Murphy C."/>
            <person name="Pearson M."/>
            <person name="Poon T.W."/>
            <person name="Priest M."/>
            <person name="Roberts A."/>
            <person name="Saif S."/>
            <person name="Shea T."/>
            <person name="Sisk P."/>
            <person name="Sykes S."/>
            <person name="Wortman J."/>
            <person name="Nusbaum C."/>
            <person name="Birren B."/>
        </authorList>
    </citation>
    <scope>NUCLEOTIDE SEQUENCE [LARGE SCALE GENOMIC DNA]</scope>
    <source>
        <strain evidence="14 15">CBS 617.96</strain>
    </source>
</reference>
<protein>
    <recommendedName>
        <fullName evidence="3">ferroxidase</fullName>
        <ecNumber evidence="3">1.16.3.1</ecNumber>
    </recommendedName>
</protein>
<dbReference type="EC" id="1.16.3.1" evidence="3"/>
<dbReference type="eggNOG" id="KOG3413">
    <property type="taxonomic scope" value="Eukaryota"/>
</dbReference>
<dbReference type="AlphaFoldDB" id="W9YKY5"/>
<evidence type="ECO:0000313" key="14">
    <source>
        <dbReference type="EMBL" id="EXJ93577.1"/>
    </source>
</evidence>
<evidence type="ECO:0000256" key="7">
    <source>
        <dbReference type="ARBA" id="ARBA00022946"/>
    </source>
</evidence>
<dbReference type="PROSITE" id="PS50810">
    <property type="entry name" value="FRATAXIN_2"/>
    <property type="match status" value="1"/>
</dbReference>
<feature type="region of interest" description="Disordered" evidence="13">
    <location>
        <begin position="39"/>
        <end position="95"/>
    </location>
</feature>
<evidence type="ECO:0000256" key="8">
    <source>
        <dbReference type="ARBA" id="ARBA00023002"/>
    </source>
</evidence>
<dbReference type="Proteomes" id="UP000019484">
    <property type="component" value="Unassembled WGS sequence"/>
</dbReference>
<evidence type="ECO:0000256" key="1">
    <source>
        <dbReference type="ARBA" id="ARBA00004173"/>
    </source>
</evidence>
<dbReference type="GO" id="GO:0008199">
    <property type="term" value="F:ferric iron binding"/>
    <property type="evidence" value="ECO:0007669"/>
    <property type="project" value="InterPro"/>
</dbReference>
<dbReference type="Gene3D" id="3.30.920.10">
    <property type="entry name" value="Frataxin/CyaY"/>
    <property type="match status" value="1"/>
</dbReference>
<dbReference type="EMBL" id="AMWN01000002">
    <property type="protein sequence ID" value="EXJ93577.1"/>
    <property type="molecule type" value="Genomic_DNA"/>
</dbReference>
<comment type="similarity">
    <text evidence="2">Belongs to the frataxin family.</text>
</comment>
<feature type="compositionally biased region" description="Basic and acidic residues" evidence="13">
    <location>
        <begin position="220"/>
        <end position="233"/>
    </location>
</feature>
<dbReference type="PANTHER" id="PTHR16821">
    <property type="entry name" value="FRATAXIN"/>
    <property type="match status" value="1"/>
</dbReference>
<keyword evidence="10" id="KW-0406">Ion transport</keyword>
<dbReference type="InterPro" id="IPR036524">
    <property type="entry name" value="Frataxin/CyaY_sf"/>
</dbReference>
<feature type="compositionally biased region" description="Gly residues" evidence="13">
    <location>
        <begin position="234"/>
        <end position="243"/>
    </location>
</feature>
<keyword evidence="4" id="KW-0409">Iron storage</keyword>
<comment type="catalytic activity">
    <reaction evidence="12">
        <text>4 Fe(2+) + O2 + 4 H(+) = 4 Fe(3+) + 2 H2O</text>
        <dbReference type="Rhea" id="RHEA:11148"/>
        <dbReference type="ChEBI" id="CHEBI:15377"/>
        <dbReference type="ChEBI" id="CHEBI:15378"/>
        <dbReference type="ChEBI" id="CHEBI:15379"/>
        <dbReference type="ChEBI" id="CHEBI:29033"/>
        <dbReference type="ChEBI" id="CHEBI:29034"/>
        <dbReference type="EC" id="1.16.3.1"/>
    </reaction>
</comment>
<evidence type="ECO:0000256" key="12">
    <source>
        <dbReference type="ARBA" id="ARBA00047990"/>
    </source>
</evidence>
<evidence type="ECO:0000256" key="10">
    <source>
        <dbReference type="ARBA" id="ARBA00023065"/>
    </source>
</evidence>
<dbReference type="InterPro" id="IPR020895">
    <property type="entry name" value="Frataxin_CS"/>
</dbReference>
<evidence type="ECO:0000256" key="9">
    <source>
        <dbReference type="ARBA" id="ARBA00023004"/>
    </source>
</evidence>
<dbReference type="GO" id="GO:0006826">
    <property type="term" value="P:iron ion transport"/>
    <property type="evidence" value="ECO:0007669"/>
    <property type="project" value="UniProtKB-KW"/>
</dbReference>